<feature type="domain" description="RsdA/BaiN/AoA(So)-like Rossmann fold-like" evidence="4">
    <location>
        <begin position="9"/>
        <end position="413"/>
    </location>
</feature>
<accession>A0A1F5IRA8</accession>
<dbReference type="NCBIfam" id="TIGR00275">
    <property type="entry name" value="aminoacetone oxidase family FAD-binding enzyme"/>
    <property type="match status" value="1"/>
</dbReference>
<dbReference type="InterPro" id="IPR004792">
    <property type="entry name" value="BaiN-like"/>
</dbReference>
<evidence type="ECO:0000259" key="4">
    <source>
        <dbReference type="Pfam" id="PF03486"/>
    </source>
</evidence>
<comment type="cofactor">
    <cofactor evidence="1">
        <name>FAD</name>
        <dbReference type="ChEBI" id="CHEBI:57692"/>
    </cofactor>
</comment>
<dbReference type="Pfam" id="PF22780">
    <property type="entry name" value="HI0933_like_1st"/>
    <property type="match status" value="1"/>
</dbReference>
<dbReference type="InterPro" id="IPR057661">
    <property type="entry name" value="RsdA/BaiN/AoA(So)_Rossmann"/>
</dbReference>
<dbReference type="InterPro" id="IPR055178">
    <property type="entry name" value="RsdA/BaiN/AoA(So)-like_dom"/>
</dbReference>
<dbReference type="Proteomes" id="UP000176336">
    <property type="component" value="Unassembled WGS sequence"/>
</dbReference>
<name>A0A1F5IRA8_9BACT</name>
<feature type="domain" description="RsdA/BaiN/AoA(So)-like insert" evidence="5">
    <location>
        <begin position="198"/>
        <end position="358"/>
    </location>
</feature>
<dbReference type="InterPro" id="IPR023166">
    <property type="entry name" value="BaiN-like_dom_sf"/>
</dbReference>
<keyword evidence="2" id="KW-0285">Flavoprotein</keyword>
<dbReference type="SUPFAM" id="SSF160996">
    <property type="entry name" value="HI0933 insert domain-like"/>
    <property type="match status" value="1"/>
</dbReference>
<gene>
    <name evidence="6" type="ORF">A2871_02515</name>
</gene>
<protein>
    <recommendedName>
        <fullName evidence="8">FAD-dependent oxidoreductase</fullName>
    </recommendedName>
</protein>
<dbReference type="Gene3D" id="2.40.30.10">
    <property type="entry name" value="Translation factors"/>
    <property type="match status" value="1"/>
</dbReference>
<evidence type="ECO:0008006" key="8">
    <source>
        <dbReference type="Google" id="ProtNLM"/>
    </source>
</evidence>
<dbReference type="AlphaFoldDB" id="A0A1F5IRA8"/>
<evidence type="ECO:0000313" key="7">
    <source>
        <dbReference type="Proteomes" id="UP000176336"/>
    </source>
</evidence>
<reference evidence="6 7" key="1">
    <citation type="journal article" date="2016" name="Nat. Commun.">
        <title>Thousands of microbial genomes shed light on interconnected biogeochemical processes in an aquifer system.</title>
        <authorList>
            <person name="Anantharaman K."/>
            <person name="Brown C.T."/>
            <person name="Hug L.A."/>
            <person name="Sharon I."/>
            <person name="Castelle C.J."/>
            <person name="Probst A.J."/>
            <person name="Thomas B.C."/>
            <person name="Singh A."/>
            <person name="Wilkins M.J."/>
            <person name="Karaoz U."/>
            <person name="Brodie E.L."/>
            <person name="Williams K.H."/>
            <person name="Hubbard S.S."/>
            <person name="Banfield J.F."/>
        </authorList>
    </citation>
    <scope>NUCLEOTIDE SEQUENCE [LARGE SCALE GENOMIC DNA]</scope>
</reference>
<comment type="caution">
    <text evidence="6">The sequence shown here is derived from an EMBL/GenBank/DDBJ whole genome shotgun (WGS) entry which is preliminary data.</text>
</comment>
<dbReference type="Gene3D" id="3.50.50.60">
    <property type="entry name" value="FAD/NAD(P)-binding domain"/>
    <property type="match status" value="1"/>
</dbReference>
<sequence length="416" mass="44906">MKLHHELFDVIVVGGGASGMMAAGQAAQRGKKVLLLEKNRRLGEKLLITGGGRCNITNEEYDVPAFLSHYGDSADFLYSPFHQFGVLNTFVFFESLGILLVVQARNRVFPKTERAVDVCNALAENMQKHGVIIKTNCIVKKVNQNGREIVNVETNQGVLSAKSFIFSTGGVSHPETGSTGDGFKWLRALGHSVKDPTPTIVPLSVADEWVKALSGVSLSFMKITIFLEGKKQFAKIGKVLFTHFGLSGPLILNIAGGVGDLLEDGVVTAAIDTYPDTNLGDMDKKVVNLFNLMKNSDLKTAFKELAPEGTAGALQGVLPQIDFNKKVHSVTRDERKLIVNTLKALPVTITGLMGNDMAVSADGGVELSEVDTRTMRSKLIDNLYITGDLLHINKPSGGYSLQLCWTTGFVAGNAVI</sequence>
<dbReference type="InterPro" id="IPR036188">
    <property type="entry name" value="FAD/NAD-bd_sf"/>
</dbReference>
<dbReference type="PANTHER" id="PTHR42887:SF2">
    <property type="entry name" value="OS12G0638800 PROTEIN"/>
    <property type="match status" value="1"/>
</dbReference>
<proteinExistence type="predicted"/>
<dbReference type="PRINTS" id="PR00420">
    <property type="entry name" value="RNGMNOXGNASE"/>
</dbReference>
<keyword evidence="3" id="KW-0274">FAD</keyword>
<dbReference type="Gene3D" id="1.10.8.260">
    <property type="entry name" value="HI0933 insert domain-like"/>
    <property type="match status" value="1"/>
</dbReference>
<dbReference type="PANTHER" id="PTHR42887">
    <property type="entry name" value="OS12G0638800 PROTEIN"/>
    <property type="match status" value="1"/>
</dbReference>
<evidence type="ECO:0000313" key="6">
    <source>
        <dbReference type="EMBL" id="OGE18904.1"/>
    </source>
</evidence>
<organism evidence="6 7">
    <name type="scientific">Candidatus Daviesbacteria bacterium RIFCSPHIGHO2_01_FULL_41_23</name>
    <dbReference type="NCBI Taxonomy" id="1797764"/>
    <lineage>
        <taxon>Bacteria</taxon>
        <taxon>Candidatus Daviesiibacteriota</taxon>
    </lineage>
</organism>
<evidence type="ECO:0000256" key="2">
    <source>
        <dbReference type="ARBA" id="ARBA00022630"/>
    </source>
</evidence>
<evidence type="ECO:0000259" key="5">
    <source>
        <dbReference type="Pfam" id="PF22780"/>
    </source>
</evidence>
<dbReference type="Pfam" id="PF03486">
    <property type="entry name" value="HI0933_like"/>
    <property type="match status" value="1"/>
</dbReference>
<evidence type="ECO:0000256" key="3">
    <source>
        <dbReference type="ARBA" id="ARBA00022827"/>
    </source>
</evidence>
<dbReference type="SUPFAM" id="SSF51905">
    <property type="entry name" value="FAD/NAD(P)-binding domain"/>
    <property type="match status" value="1"/>
</dbReference>
<evidence type="ECO:0000256" key="1">
    <source>
        <dbReference type="ARBA" id="ARBA00001974"/>
    </source>
</evidence>
<dbReference type="EMBL" id="MFCR01000008">
    <property type="protein sequence ID" value="OGE18904.1"/>
    <property type="molecule type" value="Genomic_DNA"/>
</dbReference>